<dbReference type="GO" id="GO:0019592">
    <property type="term" value="P:mannitol catabolic process"/>
    <property type="evidence" value="ECO:0007669"/>
    <property type="project" value="TreeGrafter"/>
</dbReference>
<dbReference type="GO" id="GO:0008926">
    <property type="term" value="F:mannitol-1-phosphate 5-dehydrogenase activity"/>
    <property type="evidence" value="ECO:0007669"/>
    <property type="project" value="UniProtKB-EC"/>
</dbReference>
<protein>
    <submittedName>
        <fullName evidence="3">Mannitol-1-phosphate 5-dehydrogenase</fullName>
        <ecNumber evidence="3">1.1.1.17</ecNumber>
    </submittedName>
</protein>
<feature type="domain" description="Mannitol dehydrogenase N-terminal" evidence="2">
    <location>
        <begin position="1"/>
        <end position="70"/>
    </location>
</feature>
<dbReference type="EMBL" id="UGPN01000002">
    <property type="protein sequence ID" value="STY59801.1"/>
    <property type="molecule type" value="Genomic_DNA"/>
</dbReference>
<dbReference type="Proteomes" id="UP000254802">
    <property type="component" value="Unassembled WGS sequence"/>
</dbReference>
<gene>
    <name evidence="3" type="primary">mtlD_1</name>
    <name evidence="3" type="ORF">NCTC10638_00982</name>
</gene>
<sequence>MNALHFGAGNIGRGFIGKLLADARIFVTFADINQTQIDQINQNKQYCVKIVGDDSRVEIVKTLRQLTRKTKMP</sequence>
<dbReference type="Pfam" id="PF01232">
    <property type="entry name" value="Mannitol_dh"/>
    <property type="match status" value="1"/>
</dbReference>
<evidence type="ECO:0000313" key="3">
    <source>
        <dbReference type="EMBL" id="STY59801.1"/>
    </source>
</evidence>
<dbReference type="AlphaFoldDB" id="A0A378MUB4"/>
<organism evidence="3 4">
    <name type="scientific">Mannheimia haemolytica</name>
    <name type="common">Pasteurella haemolytica</name>
    <dbReference type="NCBI Taxonomy" id="75985"/>
    <lineage>
        <taxon>Bacteria</taxon>
        <taxon>Pseudomonadati</taxon>
        <taxon>Pseudomonadota</taxon>
        <taxon>Gammaproteobacteria</taxon>
        <taxon>Pasteurellales</taxon>
        <taxon>Pasteurellaceae</taxon>
        <taxon>Mannheimia</taxon>
    </lineage>
</organism>
<accession>A0A378MUB4</accession>
<evidence type="ECO:0000256" key="1">
    <source>
        <dbReference type="ARBA" id="ARBA00023002"/>
    </source>
</evidence>
<proteinExistence type="predicted"/>
<dbReference type="SUPFAM" id="SSF51735">
    <property type="entry name" value="NAD(P)-binding Rossmann-fold domains"/>
    <property type="match status" value="1"/>
</dbReference>
<dbReference type="PANTHER" id="PTHR30524:SF0">
    <property type="entry name" value="ALTRONATE OXIDOREDUCTASE-RELATED"/>
    <property type="match status" value="1"/>
</dbReference>
<dbReference type="InterPro" id="IPR036291">
    <property type="entry name" value="NAD(P)-bd_dom_sf"/>
</dbReference>
<dbReference type="PANTHER" id="PTHR30524">
    <property type="entry name" value="MANNITOL-1-PHOSPHATE 5-DEHYDROGENASE"/>
    <property type="match status" value="1"/>
</dbReference>
<dbReference type="GO" id="GO:0005829">
    <property type="term" value="C:cytosol"/>
    <property type="evidence" value="ECO:0007669"/>
    <property type="project" value="TreeGrafter"/>
</dbReference>
<evidence type="ECO:0000259" key="2">
    <source>
        <dbReference type="Pfam" id="PF01232"/>
    </source>
</evidence>
<dbReference type="EC" id="1.1.1.17" evidence="3"/>
<reference evidence="3 4" key="1">
    <citation type="submission" date="2018-06" db="EMBL/GenBank/DDBJ databases">
        <authorList>
            <consortium name="Pathogen Informatics"/>
            <person name="Doyle S."/>
        </authorList>
    </citation>
    <scope>NUCLEOTIDE SEQUENCE [LARGE SCALE GENOMIC DNA]</scope>
    <source>
        <strain evidence="3 4">NCTC10638</strain>
    </source>
</reference>
<name>A0A378MUB4_MANHA</name>
<evidence type="ECO:0000313" key="4">
    <source>
        <dbReference type="Proteomes" id="UP000254802"/>
    </source>
</evidence>
<dbReference type="InterPro" id="IPR013131">
    <property type="entry name" value="Mannitol_DH_N"/>
</dbReference>
<keyword evidence="1 3" id="KW-0560">Oxidoreductase</keyword>
<dbReference type="Gene3D" id="3.40.50.720">
    <property type="entry name" value="NAD(P)-binding Rossmann-like Domain"/>
    <property type="match status" value="1"/>
</dbReference>